<keyword evidence="1" id="KW-0472">Membrane</keyword>
<reference evidence="2 3" key="2">
    <citation type="journal article" date="2010" name="Stand. Genomic Sci.">
        <title>Complete genome sequence of Kribbella flavida type strain (IFO 14399).</title>
        <authorList>
            <person name="Pukall R."/>
            <person name="Lapidus A."/>
            <person name="Glavina Del Rio T."/>
            <person name="Copeland A."/>
            <person name="Tice H."/>
            <person name="Cheng J.-F."/>
            <person name="Lucas S."/>
            <person name="Chen F."/>
            <person name="Nolan M."/>
            <person name="LaButti K."/>
            <person name="Pati A."/>
            <person name="Ivanova N."/>
            <person name="Mavrommatis K."/>
            <person name="Mikhailova N."/>
            <person name="Pitluck S."/>
            <person name="Bruce D."/>
            <person name="Goodwin L."/>
            <person name="Land M."/>
            <person name="Hauser L."/>
            <person name="Chang Y.-J."/>
            <person name="Jeffries C.D."/>
            <person name="Chen A."/>
            <person name="Palaniappan K."/>
            <person name="Chain P."/>
            <person name="Rohde M."/>
            <person name="Goeker M."/>
            <person name="Bristow J."/>
            <person name="Eisen J.A."/>
            <person name="Markowitz V."/>
            <person name="Hugenholtz P."/>
            <person name="Kyrpides N.C."/>
            <person name="Klenk H.-P."/>
            <person name="Brettin T."/>
        </authorList>
    </citation>
    <scope>NUCLEOTIDE SEQUENCE [LARGE SCALE GENOMIC DNA]</scope>
    <source>
        <strain evidence="3">DSM 17836 / JCM 10339 / NBRC 14399</strain>
    </source>
</reference>
<keyword evidence="1" id="KW-1133">Transmembrane helix</keyword>
<keyword evidence="3" id="KW-1185">Reference proteome</keyword>
<feature type="transmembrane region" description="Helical" evidence="1">
    <location>
        <begin position="74"/>
        <end position="92"/>
    </location>
</feature>
<gene>
    <name evidence="2" type="ordered locus">Kfla_0086</name>
</gene>
<feature type="transmembrane region" description="Helical" evidence="1">
    <location>
        <begin position="98"/>
        <end position="118"/>
    </location>
</feature>
<name>D2PQM8_KRIFD</name>
<evidence type="ECO:0000313" key="2">
    <source>
        <dbReference type="EMBL" id="ADB29215.1"/>
    </source>
</evidence>
<evidence type="ECO:0000256" key="1">
    <source>
        <dbReference type="SAM" id="Phobius"/>
    </source>
</evidence>
<dbReference type="eggNOG" id="ENOG502ZR1G">
    <property type="taxonomic scope" value="Bacteria"/>
</dbReference>
<protein>
    <submittedName>
        <fullName evidence="2">Uncharacterized protein</fullName>
    </submittedName>
</protein>
<dbReference type="STRING" id="479435.Kfla_0086"/>
<dbReference type="HOGENOM" id="CLU_1084963_0_0_11"/>
<evidence type="ECO:0000313" key="3">
    <source>
        <dbReference type="Proteomes" id="UP000007967"/>
    </source>
</evidence>
<accession>D2PQM8</accession>
<reference evidence="3" key="1">
    <citation type="submission" date="2009-09" db="EMBL/GenBank/DDBJ databases">
        <title>The complete genome of Kribbella flavida DSM 17836.</title>
        <authorList>
            <consortium name="US DOE Joint Genome Institute (JGI-PGF)"/>
            <person name="Lucas S."/>
            <person name="Copeland A."/>
            <person name="Lapidus A."/>
            <person name="Glavina del Rio T."/>
            <person name="Dalin E."/>
            <person name="Tice H."/>
            <person name="Bruce D."/>
            <person name="Goodwin L."/>
            <person name="Pitluck S."/>
            <person name="Kyrpides N."/>
            <person name="Mavromatis K."/>
            <person name="Ivanova N."/>
            <person name="Saunders E."/>
            <person name="Brettin T."/>
            <person name="Detter J.C."/>
            <person name="Han C."/>
            <person name="Larimer F."/>
            <person name="Land M."/>
            <person name="Hauser L."/>
            <person name="Markowitz V."/>
            <person name="Cheng J.-F."/>
            <person name="Hugenholtz P."/>
            <person name="Woyke T."/>
            <person name="Wu D."/>
            <person name="Pukall R."/>
            <person name="Klenk H.-P."/>
            <person name="Eisen J.A."/>
        </authorList>
    </citation>
    <scope>NUCLEOTIDE SEQUENCE [LARGE SCALE GENOMIC DNA]</scope>
    <source>
        <strain evidence="3">DSM 17836 / JCM 10339 / NBRC 14399</strain>
    </source>
</reference>
<dbReference type="Proteomes" id="UP000007967">
    <property type="component" value="Chromosome"/>
</dbReference>
<dbReference type="EMBL" id="CP001736">
    <property type="protein sequence ID" value="ADB29215.1"/>
    <property type="molecule type" value="Genomic_DNA"/>
</dbReference>
<dbReference type="AlphaFoldDB" id="D2PQM8"/>
<proteinExistence type="predicted"/>
<organism evidence="2 3">
    <name type="scientific">Kribbella flavida (strain DSM 17836 / JCM 10339 / NBRC 14399)</name>
    <dbReference type="NCBI Taxonomy" id="479435"/>
    <lineage>
        <taxon>Bacteria</taxon>
        <taxon>Bacillati</taxon>
        <taxon>Actinomycetota</taxon>
        <taxon>Actinomycetes</taxon>
        <taxon>Propionibacteriales</taxon>
        <taxon>Kribbellaceae</taxon>
        <taxon>Kribbella</taxon>
    </lineage>
</organism>
<sequence length="256" mass="27354">MCLGFPVSSELARRHRKVQLVVGTIYLGIPVVLLGVGLWLGSGAWTAAVLPVALLAVGAFLLPRHRYRPQRWGVTAAAFGAVAGLFVALYPLAQGHYWPAFLFLPALWAGVVLCVALARYAERTLLVPAVPELADTPYELAFRLRGLRLTTLVLGKDSVTIQSIPLGRRGPKPADLARTYPLSKVTGVYDVSLTGAERLRFPVALPIPAVGTAGPAVILQAAGDDWVLPTDLAPTLAQLLTHRVNSTTDQELGDEA</sequence>
<dbReference type="KEGG" id="kfl:Kfla_0086"/>
<feature type="transmembrane region" description="Helical" evidence="1">
    <location>
        <begin position="20"/>
        <end position="39"/>
    </location>
</feature>
<feature type="transmembrane region" description="Helical" evidence="1">
    <location>
        <begin position="45"/>
        <end position="62"/>
    </location>
</feature>
<keyword evidence="1" id="KW-0812">Transmembrane</keyword>